<dbReference type="SUPFAM" id="SSF52540">
    <property type="entry name" value="P-loop containing nucleoside triphosphate hydrolases"/>
    <property type="match status" value="1"/>
</dbReference>
<gene>
    <name evidence="2" type="ORF">MNB_SV-12-292</name>
</gene>
<accession>A0A1W1C4S4</accession>
<dbReference type="AlphaFoldDB" id="A0A1W1C4S4"/>
<evidence type="ECO:0000259" key="1">
    <source>
        <dbReference type="Pfam" id="PF13401"/>
    </source>
</evidence>
<dbReference type="PANTHER" id="PTHR34301">
    <property type="entry name" value="DNA-BINDING PROTEIN-RELATED"/>
    <property type="match status" value="1"/>
</dbReference>
<protein>
    <recommendedName>
        <fullName evidence="1">ORC1/DEAH AAA+ ATPase domain-containing protein</fullName>
    </recommendedName>
</protein>
<feature type="domain" description="ORC1/DEAH AAA+ ATPase" evidence="1">
    <location>
        <begin position="6"/>
        <end position="121"/>
    </location>
</feature>
<proteinExistence type="predicted"/>
<dbReference type="PANTHER" id="PTHR34301:SF8">
    <property type="entry name" value="ATPASE DOMAIN-CONTAINING PROTEIN"/>
    <property type="match status" value="1"/>
</dbReference>
<organism evidence="2">
    <name type="scientific">hydrothermal vent metagenome</name>
    <dbReference type="NCBI Taxonomy" id="652676"/>
    <lineage>
        <taxon>unclassified sequences</taxon>
        <taxon>metagenomes</taxon>
        <taxon>ecological metagenomes</taxon>
    </lineage>
</organism>
<dbReference type="InterPro" id="IPR049945">
    <property type="entry name" value="AAA_22"/>
</dbReference>
<dbReference type="Pfam" id="PF13401">
    <property type="entry name" value="AAA_22"/>
    <property type="match status" value="1"/>
</dbReference>
<sequence length="327" mass="37545">MLSQNNSNYLLVGARQLGKTAILQALERRYANDEKAECFYVTFQAQSNLVKALARVLKMTNPENISLDELVEHISHREKKAIFLLDEMDKIVEEDTKNDHLFTSTFRKLSQEGKASFVLTGFSTLYFAVTLEQNSPLLNFGKIIVLEGLEQEACRELMVEPMKSLGITYESDEVVERLIERCGRRANLLAITCSEIIQSLDENERVITQNIVDSVVQKIDLDRYKLSTWGRISSNVDLNVLDRLIVYLMIKKESFSLEKIVNELEAIKPTIKIENINQSLKRLVIGYVLVKQEERYQQRIPLLKEKLMSGLEVQKKGAIKELLRSEV</sequence>
<dbReference type="Gene3D" id="3.40.50.300">
    <property type="entry name" value="P-loop containing nucleotide triphosphate hydrolases"/>
    <property type="match status" value="1"/>
</dbReference>
<dbReference type="InterPro" id="IPR027417">
    <property type="entry name" value="P-loop_NTPase"/>
</dbReference>
<name>A0A1W1C4S4_9ZZZZ</name>
<evidence type="ECO:0000313" key="2">
    <source>
        <dbReference type="EMBL" id="SFV60717.1"/>
    </source>
</evidence>
<dbReference type="EMBL" id="FPHE01000101">
    <property type="protein sequence ID" value="SFV60717.1"/>
    <property type="molecule type" value="Genomic_DNA"/>
</dbReference>
<reference evidence="2" key="1">
    <citation type="submission" date="2016-10" db="EMBL/GenBank/DDBJ databases">
        <authorList>
            <person name="de Groot N.N."/>
        </authorList>
    </citation>
    <scope>NUCLEOTIDE SEQUENCE</scope>
</reference>